<organism evidence="1 2">
    <name type="scientific">Trifolium medium</name>
    <dbReference type="NCBI Taxonomy" id="97028"/>
    <lineage>
        <taxon>Eukaryota</taxon>
        <taxon>Viridiplantae</taxon>
        <taxon>Streptophyta</taxon>
        <taxon>Embryophyta</taxon>
        <taxon>Tracheophyta</taxon>
        <taxon>Spermatophyta</taxon>
        <taxon>Magnoliopsida</taxon>
        <taxon>eudicotyledons</taxon>
        <taxon>Gunneridae</taxon>
        <taxon>Pentapetalae</taxon>
        <taxon>rosids</taxon>
        <taxon>fabids</taxon>
        <taxon>Fabales</taxon>
        <taxon>Fabaceae</taxon>
        <taxon>Papilionoideae</taxon>
        <taxon>50 kb inversion clade</taxon>
        <taxon>NPAAA clade</taxon>
        <taxon>Hologalegina</taxon>
        <taxon>IRL clade</taxon>
        <taxon>Trifolieae</taxon>
        <taxon>Trifolium</taxon>
    </lineage>
</organism>
<dbReference type="EMBL" id="LXQA011108669">
    <property type="protein sequence ID" value="MCI85160.1"/>
    <property type="molecule type" value="Genomic_DNA"/>
</dbReference>
<protein>
    <submittedName>
        <fullName evidence="1">Uncharacterized protein</fullName>
    </submittedName>
</protein>
<evidence type="ECO:0000313" key="1">
    <source>
        <dbReference type="EMBL" id="MCI85160.1"/>
    </source>
</evidence>
<comment type="caution">
    <text evidence="1">The sequence shown here is derived from an EMBL/GenBank/DDBJ whole genome shotgun (WGS) entry which is preliminary data.</text>
</comment>
<dbReference type="AlphaFoldDB" id="A0A392VFK2"/>
<reference evidence="1 2" key="1">
    <citation type="journal article" date="2018" name="Front. Plant Sci.">
        <title>Red Clover (Trifolium pratense) and Zigzag Clover (T. medium) - A Picture of Genomic Similarities and Differences.</title>
        <authorList>
            <person name="Dluhosova J."/>
            <person name="Istvanek J."/>
            <person name="Nedelnik J."/>
            <person name="Repkova J."/>
        </authorList>
    </citation>
    <scope>NUCLEOTIDE SEQUENCE [LARGE SCALE GENOMIC DNA]</scope>
    <source>
        <strain evidence="2">cv. 10/8</strain>
        <tissue evidence="1">Leaf</tissue>
    </source>
</reference>
<feature type="non-terminal residue" evidence="1">
    <location>
        <position position="44"/>
    </location>
</feature>
<keyword evidence="2" id="KW-1185">Reference proteome</keyword>
<proteinExistence type="predicted"/>
<evidence type="ECO:0000313" key="2">
    <source>
        <dbReference type="Proteomes" id="UP000265520"/>
    </source>
</evidence>
<name>A0A392VFK2_9FABA</name>
<sequence>MLALKWRPTRHCMDVSVELLYVGRKSVTEVFWDQTWYKRLPRRS</sequence>
<dbReference type="Proteomes" id="UP000265520">
    <property type="component" value="Unassembled WGS sequence"/>
</dbReference>
<accession>A0A392VFK2</accession>